<gene>
    <name evidence="2" type="ORF">K8V08_11825</name>
</gene>
<sequence>MNDLGPVTQNLGSMRQTSIGRWTIGVSIALGVVALLFTALSVFVMVLGLTFIDLIALGIFGVLVVLAGVAVVVFSIAMIIQVTGTTAQIHANGLALGQSWFRKATVPWAEVVRIDPPTSGATVIRCDFVLRSGARVCADRLRLKPVVGAAGRYVNHPDVQTILDHYAAWQRANGGAWRP</sequence>
<evidence type="ECO:0000313" key="2">
    <source>
        <dbReference type="EMBL" id="HJG81087.1"/>
    </source>
</evidence>
<protein>
    <recommendedName>
        <fullName evidence="4">PH domain-containing protein</fullName>
    </recommendedName>
</protein>
<feature type="transmembrane region" description="Helical" evidence="1">
    <location>
        <begin position="54"/>
        <end position="80"/>
    </location>
</feature>
<evidence type="ECO:0008006" key="4">
    <source>
        <dbReference type="Google" id="ProtNLM"/>
    </source>
</evidence>
<organism evidence="2 3">
    <name type="scientific">Brevibacterium senegalense</name>
    <dbReference type="NCBI Taxonomy" id="1033736"/>
    <lineage>
        <taxon>Bacteria</taxon>
        <taxon>Bacillati</taxon>
        <taxon>Actinomycetota</taxon>
        <taxon>Actinomycetes</taxon>
        <taxon>Micrococcales</taxon>
        <taxon>Brevibacteriaceae</taxon>
        <taxon>Brevibacterium</taxon>
    </lineage>
</organism>
<evidence type="ECO:0000256" key="1">
    <source>
        <dbReference type="SAM" id="Phobius"/>
    </source>
</evidence>
<comment type="caution">
    <text evidence="2">The sequence shown here is derived from an EMBL/GenBank/DDBJ whole genome shotgun (WGS) entry which is preliminary data.</text>
</comment>
<reference evidence="2" key="1">
    <citation type="journal article" date="2021" name="PeerJ">
        <title>Extensive microbial diversity within the chicken gut microbiome revealed by metagenomics and culture.</title>
        <authorList>
            <person name="Gilroy R."/>
            <person name="Ravi A."/>
            <person name="Getino M."/>
            <person name="Pursley I."/>
            <person name="Horton D.L."/>
            <person name="Alikhan N.F."/>
            <person name="Baker D."/>
            <person name="Gharbi K."/>
            <person name="Hall N."/>
            <person name="Watson M."/>
            <person name="Adriaenssens E.M."/>
            <person name="Foster-Nyarko E."/>
            <person name="Jarju S."/>
            <person name="Secka A."/>
            <person name="Antonio M."/>
            <person name="Oren A."/>
            <person name="Chaudhuri R.R."/>
            <person name="La Ragione R."/>
            <person name="Hildebrand F."/>
            <person name="Pallen M.J."/>
        </authorList>
    </citation>
    <scope>NUCLEOTIDE SEQUENCE</scope>
    <source>
        <strain evidence="2">ChiGjej5B5-7349</strain>
    </source>
</reference>
<accession>A0A921SPN8</accession>
<dbReference type="Proteomes" id="UP000784435">
    <property type="component" value="Unassembled WGS sequence"/>
</dbReference>
<dbReference type="AlphaFoldDB" id="A0A921SPN8"/>
<reference evidence="2" key="2">
    <citation type="submission" date="2021-09" db="EMBL/GenBank/DDBJ databases">
        <authorList>
            <person name="Gilroy R."/>
        </authorList>
    </citation>
    <scope>NUCLEOTIDE SEQUENCE</scope>
    <source>
        <strain evidence="2">ChiGjej5B5-7349</strain>
    </source>
</reference>
<keyword evidence="1" id="KW-0472">Membrane</keyword>
<dbReference type="EMBL" id="DYUK01000260">
    <property type="protein sequence ID" value="HJG81087.1"/>
    <property type="molecule type" value="Genomic_DNA"/>
</dbReference>
<evidence type="ECO:0000313" key="3">
    <source>
        <dbReference type="Proteomes" id="UP000784435"/>
    </source>
</evidence>
<keyword evidence="1" id="KW-1133">Transmembrane helix</keyword>
<name>A0A921SPN8_9MICO</name>
<feature type="transmembrane region" description="Helical" evidence="1">
    <location>
        <begin position="22"/>
        <end position="48"/>
    </location>
</feature>
<proteinExistence type="predicted"/>
<keyword evidence="1" id="KW-0812">Transmembrane</keyword>